<dbReference type="PROSITE" id="PS51620">
    <property type="entry name" value="SAM_TRM61"/>
    <property type="match status" value="1"/>
</dbReference>
<evidence type="ECO:0000313" key="8">
    <source>
        <dbReference type="EMBL" id="HGU58944.1"/>
    </source>
</evidence>
<evidence type="ECO:0000256" key="5">
    <source>
        <dbReference type="PIRSR" id="PIRSR017269-1"/>
    </source>
</evidence>
<dbReference type="GO" id="GO:0160107">
    <property type="term" value="F:tRNA (adenine(58)-N1)-methyltransferase activity"/>
    <property type="evidence" value="ECO:0007669"/>
    <property type="project" value="InterPro"/>
</dbReference>
<comment type="caution">
    <text evidence="8">The sequence shown here is derived from an EMBL/GenBank/DDBJ whole genome shotgun (WGS) entry which is preliminary data.</text>
</comment>
<dbReference type="EMBL" id="DTAK01000012">
    <property type="protein sequence ID" value="HGU58944.1"/>
    <property type="molecule type" value="Genomic_DNA"/>
</dbReference>
<feature type="binding site" evidence="5">
    <location>
        <position position="120"/>
    </location>
    <ligand>
        <name>S-adenosyl-L-methionine</name>
        <dbReference type="ChEBI" id="CHEBI:59789"/>
    </ligand>
</feature>
<evidence type="ECO:0000256" key="2">
    <source>
        <dbReference type="ARBA" id="ARBA00022679"/>
    </source>
</evidence>
<evidence type="ECO:0000313" key="9">
    <source>
        <dbReference type="EMBL" id="HHF48712.1"/>
    </source>
</evidence>
<dbReference type="Pfam" id="PF08704">
    <property type="entry name" value="GCD14"/>
    <property type="match status" value="1"/>
</dbReference>
<evidence type="ECO:0000259" key="6">
    <source>
        <dbReference type="Pfam" id="PF08704"/>
    </source>
</evidence>
<dbReference type="EMBL" id="DTPI01000032">
    <property type="protein sequence ID" value="HGE66798.1"/>
    <property type="molecule type" value="Genomic_DNA"/>
</dbReference>
<dbReference type="GO" id="GO:0031515">
    <property type="term" value="C:tRNA (m1A) methyltransferase complex"/>
    <property type="evidence" value="ECO:0007669"/>
    <property type="project" value="InterPro"/>
</dbReference>
<dbReference type="PANTHER" id="PTHR12133">
    <property type="entry name" value="TRNA (ADENINE(58)-N(1))-METHYLTRANSFERASE"/>
    <property type="match status" value="1"/>
</dbReference>
<feature type="binding site" evidence="5">
    <location>
        <position position="165"/>
    </location>
    <ligand>
        <name>S-adenosyl-L-methionine</name>
        <dbReference type="ChEBI" id="CHEBI:59789"/>
    </ligand>
</feature>
<proteinExistence type="predicted"/>
<dbReference type="SUPFAM" id="SSF53335">
    <property type="entry name" value="S-adenosyl-L-methionine-dependent methyltransferases"/>
    <property type="match status" value="1"/>
</dbReference>
<dbReference type="AlphaFoldDB" id="A0A7C4S7W4"/>
<keyword evidence="2 8" id="KW-0808">Transferase</keyword>
<protein>
    <submittedName>
        <fullName evidence="8">tRNA (Adenine-N1)-methyltransferase</fullName>
    </submittedName>
</protein>
<feature type="domain" description="tRNA (adenine(58)-N(1))-methyltransferase catalytic subunit TRM61 C-terminal" evidence="6">
    <location>
        <begin position="75"/>
        <end position="224"/>
    </location>
</feature>
<organism evidence="8">
    <name type="scientific">Geoglobus ahangari</name>
    <dbReference type="NCBI Taxonomy" id="113653"/>
    <lineage>
        <taxon>Archaea</taxon>
        <taxon>Methanobacteriati</taxon>
        <taxon>Methanobacteriota</taxon>
        <taxon>Archaeoglobi</taxon>
        <taxon>Archaeoglobales</taxon>
        <taxon>Archaeoglobaceae</taxon>
        <taxon>Geoglobus</taxon>
    </lineage>
</organism>
<dbReference type="Gene3D" id="3.40.50.150">
    <property type="entry name" value="Vaccinia Virus protein VP39"/>
    <property type="match status" value="1"/>
</dbReference>
<dbReference type="PIRSF" id="PIRSF017269">
    <property type="entry name" value="GCD14"/>
    <property type="match status" value="1"/>
</dbReference>
<keyword evidence="3 5" id="KW-0949">S-adenosyl-L-methionine</keyword>
<accession>A0A7C4S7W4</accession>
<name>A0A7C4S7W4_9EURY</name>
<sequence length="246" mass="27974">MKPPVILKSGKNQYLINKFNGKLHTHKGIINLEELKSKNFGDTIKSHLGVEFKILPFKASDFFKLFKKSATPVMPKDIGVVIAHAGLQPDSLILDAGTGSGVTAAYFAYFNKYGEVITIEKRKDFAKVARENFRTAGLKNIHQIIGDAVEIADGFKKEFDFVFLDMKDDVKMIPKAYEILRYNGFIAVYNPYIEPTREVYEQMIKTGFRDVEGFEVVKINLEFKRVGTRPFVSIYHTGYIVMGRKI</sequence>
<reference evidence="8" key="1">
    <citation type="journal article" date="2020" name="mSystems">
        <title>Genome- and Community-Level Interaction Insights into Carbon Utilization and Element Cycling Functions of Hydrothermarchaeota in Hydrothermal Sediment.</title>
        <authorList>
            <person name="Zhou Z."/>
            <person name="Liu Y."/>
            <person name="Xu W."/>
            <person name="Pan J."/>
            <person name="Luo Z.H."/>
            <person name="Li M."/>
        </authorList>
    </citation>
    <scope>NUCLEOTIDE SEQUENCE [LARGE SCALE GENOMIC DNA]</scope>
    <source>
        <strain evidence="9">SpSt-10</strain>
        <strain evidence="8">SpSt-62</strain>
        <strain evidence="7">SpSt-97</strain>
    </source>
</reference>
<dbReference type="InterPro" id="IPR014816">
    <property type="entry name" value="tRNA_MeTrfase_Gcd14"/>
</dbReference>
<dbReference type="EMBL" id="DRUC01000094">
    <property type="protein sequence ID" value="HHF48712.1"/>
    <property type="molecule type" value="Genomic_DNA"/>
</dbReference>
<dbReference type="PANTHER" id="PTHR12133:SF1">
    <property type="entry name" value="TRNA (ADENINE(58)-N(1))-METHYLTRANSFERASE, MITOCHONDRIAL"/>
    <property type="match status" value="1"/>
</dbReference>
<gene>
    <name evidence="9" type="ORF">ENL48_06180</name>
    <name evidence="8" type="ORF">ENT89_01825</name>
    <name evidence="7" type="ORF">ENX77_06775</name>
</gene>
<keyword evidence="1 8" id="KW-0489">Methyltransferase</keyword>
<keyword evidence="4" id="KW-0819">tRNA processing</keyword>
<dbReference type="Gene3D" id="3.10.330.20">
    <property type="match status" value="1"/>
</dbReference>
<evidence type="ECO:0000256" key="4">
    <source>
        <dbReference type="ARBA" id="ARBA00022694"/>
    </source>
</evidence>
<dbReference type="GO" id="GO:0030488">
    <property type="term" value="P:tRNA methylation"/>
    <property type="evidence" value="ECO:0007669"/>
    <property type="project" value="InterPro"/>
</dbReference>
<evidence type="ECO:0000313" key="7">
    <source>
        <dbReference type="EMBL" id="HGE66798.1"/>
    </source>
</evidence>
<dbReference type="InterPro" id="IPR049470">
    <property type="entry name" value="TRM61_C"/>
</dbReference>
<evidence type="ECO:0000256" key="1">
    <source>
        <dbReference type="ARBA" id="ARBA00022603"/>
    </source>
</evidence>
<dbReference type="CDD" id="cd02440">
    <property type="entry name" value="AdoMet_MTases"/>
    <property type="match status" value="1"/>
</dbReference>
<evidence type="ECO:0000256" key="3">
    <source>
        <dbReference type="ARBA" id="ARBA00022691"/>
    </source>
</evidence>
<dbReference type="InterPro" id="IPR029063">
    <property type="entry name" value="SAM-dependent_MTases_sf"/>
</dbReference>